<dbReference type="RefSeq" id="WP_320312747.1">
    <property type="nucleotide sequence ID" value="NZ_JAVIKH010000002.1"/>
</dbReference>
<comment type="caution">
    <text evidence="5">The sequence shown here is derived from an EMBL/GenBank/DDBJ whole genome shotgun (WGS) entry which is preliminary data.</text>
</comment>
<accession>A0ABU4W727</accession>
<evidence type="ECO:0000256" key="2">
    <source>
        <dbReference type="ARBA" id="ARBA00022630"/>
    </source>
</evidence>
<gene>
    <name evidence="5" type="ORF">RFV38_02330</name>
</gene>
<evidence type="ECO:0000259" key="4">
    <source>
        <dbReference type="SMART" id="SM00903"/>
    </source>
</evidence>
<evidence type="ECO:0000313" key="5">
    <source>
        <dbReference type="EMBL" id="MDX8335340.1"/>
    </source>
</evidence>
<dbReference type="SMART" id="SM00903">
    <property type="entry name" value="Flavin_Reduct"/>
    <property type="match status" value="1"/>
</dbReference>
<protein>
    <submittedName>
        <fullName evidence="5">Flavin reductase family protein</fullName>
        <ecNumber evidence="5">1.5.1.-</ecNumber>
    </submittedName>
</protein>
<dbReference type="EMBL" id="JAVIKH010000002">
    <property type="protein sequence ID" value="MDX8335340.1"/>
    <property type="molecule type" value="Genomic_DNA"/>
</dbReference>
<dbReference type="SUPFAM" id="SSF50475">
    <property type="entry name" value="FMN-binding split barrel"/>
    <property type="match status" value="1"/>
</dbReference>
<proteinExistence type="inferred from homology"/>
<dbReference type="Pfam" id="PF01613">
    <property type="entry name" value="Flavin_Reduct"/>
    <property type="match status" value="1"/>
</dbReference>
<keyword evidence="2" id="KW-0285">Flavoprotein</keyword>
<comment type="cofactor">
    <cofactor evidence="1">
        <name>FMN</name>
        <dbReference type="ChEBI" id="CHEBI:58210"/>
    </cofactor>
</comment>
<dbReference type="InterPro" id="IPR002563">
    <property type="entry name" value="Flavin_Rdtase-like_dom"/>
</dbReference>
<dbReference type="PANTHER" id="PTHR43567:SF1">
    <property type="entry name" value="FLAVOREDOXIN"/>
    <property type="match status" value="1"/>
</dbReference>
<feature type="domain" description="Flavin reductase like" evidence="4">
    <location>
        <begin position="9"/>
        <end position="152"/>
    </location>
</feature>
<evidence type="ECO:0000256" key="1">
    <source>
        <dbReference type="ARBA" id="ARBA00001917"/>
    </source>
</evidence>
<name>A0ABU4W727_9FUSO</name>
<comment type="similarity">
    <text evidence="3">Belongs to the flavoredoxin family.</text>
</comment>
<organism evidence="5 6">
    <name type="scientific">Candidatus Cetobacterium colombiensis</name>
    <dbReference type="NCBI Taxonomy" id="3073100"/>
    <lineage>
        <taxon>Bacteria</taxon>
        <taxon>Fusobacteriati</taxon>
        <taxon>Fusobacteriota</taxon>
        <taxon>Fusobacteriia</taxon>
        <taxon>Fusobacteriales</taxon>
        <taxon>Fusobacteriaceae</taxon>
        <taxon>Cetobacterium</taxon>
    </lineage>
</organism>
<dbReference type="GO" id="GO:0016491">
    <property type="term" value="F:oxidoreductase activity"/>
    <property type="evidence" value="ECO:0007669"/>
    <property type="project" value="UniProtKB-KW"/>
</dbReference>
<dbReference type="Proteomes" id="UP001279681">
    <property type="component" value="Unassembled WGS sequence"/>
</dbReference>
<dbReference type="Gene3D" id="2.30.110.10">
    <property type="entry name" value="Electron Transport, Fmn-binding Protein, Chain A"/>
    <property type="match status" value="1"/>
</dbReference>
<keyword evidence="5" id="KW-0560">Oxidoreductase</keyword>
<reference evidence="6" key="1">
    <citation type="submission" date="2023-07" db="EMBL/GenBank/DDBJ databases">
        <authorList>
            <person name="Colorado M.A."/>
            <person name="Villamil L.M."/>
            <person name="Melo J.F."/>
            <person name="Rodriguez J.A."/>
            <person name="Ruiz R.Y."/>
        </authorList>
    </citation>
    <scope>NUCLEOTIDE SEQUENCE [LARGE SCALE GENOMIC DNA]</scope>
    <source>
        <strain evidence="6">C33</strain>
    </source>
</reference>
<sequence>MWKNLGPVTALYPTPVTVIGMIDEYEKANWINIAHVGVLGENCLMISVHKSHFSNEIIKDKNYVSVNMITENILEAADFVGIVSGKNTDKSNVFDYTIGIKNVPMINQSPVIMECEVIDNYETKEHNQYILKIKHTHIKAEVLDEKGNINYDIFKPILFEMPTKSYYKLGDKVGKCWDIGTKFSK</sequence>
<dbReference type="PANTHER" id="PTHR43567">
    <property type="entry name" value="FLAVOREDOXIN-RELATED-RELATED"/>
    <property type="match status" value="1"/>
</dbReference>
<dbReference type="InterPro" id="IPR012349">
    <property type="entry name" value="Split_barrel_FMN-bd"/>
</dbReference>
<evidence type="ECO:0000313" key="6">
    <source>
        <dbReference type="Proteomes" id="UP001279681"/>
    </source>
</evidence>
<dbReference type="InterPro" id="IPR052174">
    <property type="entry name" value="Flavoredoxin"/>
</dbReference>
<dbReference type="EC" id="1.5.1.-" evidence="5"/>
<evidence type="ECO:0000256" key="3">
    <source>
        <dbReference type="ARBA" id="ARBA00038054"/>
    </source>
</evidence>
<keyword evidence="6" id="KW-1185">Reference proteome</keyword>